<gene>
    <name evidence="1" type="ORF">H1R20_g1171</name>
</gene>
<evidence type="ECO:0000313" key="2">
    <source>
        <dbReference type="Proteomes" id="UP001140091"/>
    </source>
</evidence>
<dbReference type="OrthoDB" id="3062275at2759"/>
<organism evidence="1 2">
    <name type="scientific">Candolleomyces eurysporus</name>
    <dbReference type="NCBI Taxonomy" id="2828524"/>
    <lineage>
        <taxon>Eukaryota</taxon>
        <taxon>Fungi</taxon>
        <taxon>Dikarya</taxon>
        <taxon>Basidiomycota</taxon>
        <taxon>Agaricomycotina</taxon>
        <taxon>Agaricomycetes</taxon>
        <taxon>Agaricomycetidae</taxon>
        <taxon>Agaricales</taxon>
        <taxon>Agaricineae</taxon>
        <taxon>Psathyrellaceae</taxon>
        <taxon>Candolleomyces</taxon>
    </lineage>
</organism>
<feature type="non-terminal residue" evidence="1">
    <location>
        <position position="424"/>
    </location>
</feature>
<evidence type="ECO:0000313" key="1">
    <source>
        <dbReference type="EMBL" id="KAJ2935923.1"/>
    </source>
</evidence>
<accession>A0A9W8JLD4</accession>
<proteinExistence type="predicted"/>
<protein>
    <submittedName>
        <fullName evidence="1">Uncharacterized protein</fullName>
    </submittedName>
</protein>
<comment type="caution">
    <text evidence="1">The sequence shown here is derived from an EMBL/GenBank/DDBJ whole genome shotgun (WGS) entry which is preliminary data.</text>
</comment>
<dbReference type="Proteomes" id="UP001140091">
    <property type="component" value="Unassembled WGS sequence"/>
</dbReference>
<dbReference type="EMBL" id="JANBPK010000259">
    <property type="protein sequence ID" value="KAJ2935923.1"/>
    <property type="molecule type" value="Genomic_DNA"/>
</dbReference>
<dbReference type="AlphaFoldDB" id="A0A9W8JLD4"/>
<keyword evidence="2" id="KW-1185">Reference proteome</keyword>
<reference evidence="1" key="1">
    <citation type="submission" date="2022-06" db="EMBL/GenBank/DDBJ databases">
        <title>Genome Sequence of Candolleomyces eurysporus.</title>
        <authorList>
            <person name="Buettner E."/>
        </authorList>
    </citation>
    <scope>NUCLEOTIDE SEQUENCE</scope>
    <source>
        <strain evidence="1">VTCC 930004</strain>
    </source>
</reference>
<name>A0A9W8JLD4_9AGAR</name>
<sequence length="424" mass="46920">MKRPPSTFRSLIPFTTSASVVDALLQDHLPVDSPYRVSRKPRAFSPPTHASGQTFAHRLERFDHEISNAIPWGVYKPADLLLDNGSEAMPRASIYRVKSGKLAPSVTEGLAMYTAAYRFHDVLVRLRGSAGSESLPRPLKHKKQDNWVGKASQWAVGALATPMLSGLNDVVQNLAALSDLHQALQTFTNEGQTAAKFLQTSPGALSDSGRQTDASVRLADEIAAVKKGKKVLIVVRNLAYVAFCISVMNKGYLQVPDHVHELGFDQQTMALKSMEPLMKKAKRIRQAMQQTAVISPLLALVSEDLTDPPLCPEELLLNMKFLGNDTPPMIRALEDVVWDAILGMVEGRHTSIAAYFHIQGVVKEFLAETRLDATDNHFFARSRCPSIPLSLKTRYHVTGPYPQLLMPTLPRNLRMIKEVRKGQA</sequence>